<dbReference type="InterPro" id="IPR025874">
    <property type="entry name" value="DZR"/>
</dbReference>
<accession>A0A402AFV1</accession>
<feature type="domain" description="DZANK-type" evidence="1">
    <location>
        <begin position="205"/>
        <end position="250"/>
    </location>
</feature>
<name>A0A402AFV1_9CHLR</name>
<protein>
    <recommendedName>
        <fullName evidence="1">DZANK-type domain-containing protein</fullName>
    </recommendedName>
</protein>
<gene>
    <name evidence="2" type="ORF">KDK_18000</name>
</gene>
<evidence type="ECO:0000313" key="2">
    <source>
        <dbReference type="EMBL" id="GCE18000.1"/>
    </source>
</evidence>
<dbReference type="RefSeq" id="WP_126549600.1">
    <property type="nucleotide sequence ID" value="NZ_BIFS01000001.1"/>
</dbReference>
<evidence type="ECO:0000313" key="3">
    <source>
        <dbReference type="Proteomes" id="UP000287188"/>
    </source>
</evidence>
<evidence type="ECO:0000259" key="1">
    <source>
        <dbReference type="Pfam" id="PF12773"/>
    </source>
</evidence>
<sequence>MAQNYVVPNIYQDYSDQSQGYFAFRFACQRCHWQIDTTPIRSSVSTATNIMDIGVGFLGGFWGRAAEAGEKIYGTQWHTEQAQALQKAWGEIQHNFHLCPKCHYTVCMRCFNIQLNLCTECAPDLKTDGTQFQHQMNIDAQREQIEQQYHAPHFNVQAIPSATSPDMLQPPLTPPALPSDRSQQVPNQASIAGFATPGYPRLVSCPTCRKAGPPGKFCQDCGTKLPVPDLFCPNCSEQVEANTRFCPECGTKLYKDS</sequence>
<comment type="caution">
    <text evidence="2">The sequence shown here is derived from an EMBL/GenBank/DDBJ whole genome shotgun (WGS) entry which is preliminary data.</text>
</comment>
<dbReference type="AlphaFoldDB" id="A0A402AFV1"/>
<organism evidence="2 3">
    <name type="scientific">Dictyobacter kobayashii</name>
    <dbReference type="NCBI Taxonomy" id="2014872"/>
    <lineage>
        <taxon>Bacteria</taxon>
        <taxon>Bacillati</taxon>
        <taxon>Chloroflexota</taxon>
        <taxon>Ktedonobacteria</taxon>
        <taxon>Ktedonobacterales</taxon>
        <taxon>Dictyobacteraceae</taxon>
        <taxon>Dictyobacter</taxon>
    </lineage>
</organism>
<reference evidence="3" key="1">
    <citation type="submission" date="2018-12" db="EMBL/GenBank/DDBJ databases">
        <title>Tengunoibacter tsumagoiensis gen. nov., sp. nov., Dictyobacter kobayashii sp. nov., D. alpinus sp. nov., and D. joshuensis sp. nov. and description of Dictyobacteraceae fam. nov. within the order Ktedonobacterales isolated from Tengu-no-mugimeshi.</title>
        <authorList>
            <person name="Wang C.M."/>
            <person name="Zheng Y."/>
            <person name="Sakai Y."/>
            <person name="Toyoda A."/>
            <person name="Minakuchi Y."/>
            <person name="Abe K."/>
            <person name="Yokota A."/>
            <person name="Yabe S."/>
        </authorList>
    </citation>
    <scope>NUCLEOTIDE SEQUENCE [LARGE SCALE GENOMIC DNA]</scope>
    <source>
        <strain evidence="3">Uno11</strain>
    </source>
</reference>
<dbReference type="EMBL" id="BIFS01000001">
    <property type="protein sequence ID" value="GCE18000.1"/>
    <property type="molecule type" value="Genomic_DNA"/>
</dbReference>
<dbReference type="OrthoDB" id="9788304at2"/>
<keyword evidence="3" id="KW-1185">Reference proteome</keyword>
<dbReference type="Proteomes" id="UP000287188">
    <property type="component" value="Unassembled WGS sequence"/>
</dbReference>
<proteinExistence type="predicted"/>
<dbReference type="Pfam" id="PF12773">
    <property type="entry name" value="DZR"/>
    <property type="match status" value="1"/>
</dbReference>